<dbReference type="GO" id="GO:0140662">
    <property type="term" value="F:ATP-dependent protein folding chaperone"/>
    <property type="evidence" value="ECO:0007669"/>
    <property type="project" value="InterPro"/>
</dbReference>
<evidence type="ECO:0000256" key="1">
    <source>
        <dbReference type="ARBA" id="ARBA00007381"/>
    </source>
</evidence>
<sequence>MTRALGLDFGTTNTVVALADSDRQTHSMRFESRAGTTDSMRTALSFMKDPALGASALKVEAGQAAISTFVDNPGDCRFLQSIKTFAASALFQGTLVFARRHEFEDLMDVFIRRLRTYAGADWPEAPGPLVVGRPVRFAGANPDETLAMERYDRALARLGFSDIHYVYEPVAAAYYFARTLKADANVLVADFGGGTTDYSLIRFETHAGRLSATPIGHSGVGVAGDHFDFRMIDNIVSPEIGKGSQFKSFGKILDVPSGYYVNFGRWNQLSIFKTTREFTDLKSLVRQALEPEKLELFIDLVENDEGYPLYQAISATKMALSSAEEAAFDFAPLGAAGRKTVRRADFESWIADDLARIEGALDEVLEKTNTPASAIDKVFLTGGTSFVPAVRSIFTRRFGASRIESGGELLSIAHGLALIGESGEIERWTAARP</sequence>
<dbReference type="CDD" id="cd10231">
    <property type="entry name" value="ASKHA_NBD_HSP70_YegD-like"/>
    <property type="match status" value="1"/>
</dbReference>
<dbReference type="PANTHER" id="PTHR42749:SF1">
    <property type="entry name" value="CELL SHAPE-DETERMINING PROTEIN MREB"/>
    <property type="match status" value="1"/>
</dbReference>
<evidence type="ECO:0000313" key="4">
    <source>
        <dbReference type="EMBL" id="MCX8998437.1"/>
    </source>
</evidence>
<evidence type="ECO:0000313" key="5">
    <source>
        <dbReference type="Proteomes" id="UP001208771"/>
    </source>
</evidence>
<comment type="caution">
    <text evidence="4">The sequence shown here is derived from an EMBL/GenBank/DDBJ whole genome shotgun (WGS) entry which is preliminary data.</text>
</comment>
<dbReference type="AlphaFoldDB" id="A0AAE3SVS3"/>
<dbReference type="GO" id="GO:0005524">
    <property type="term" value="F:ATP binding"/>
    <property type="evidence" value="ECO:0007669"/>
    <property type="project" value="UniProtKB-KW"/>
</dbReference>
<dbReference type="InterPro" id="IPR018181">
    <property type="entry name" value="Heat_shock_70_CS"/>
</dbReference>
<dbReference type="EMBL" id="JANFPI010000005">
    <property type="protein sequence ID" value="MCX8998437.1"/>
    <property type="molecule type" value="Genomic_DNA"/>
</dbReference>
<organism evidence="4 5">
    <name type="scientific">Ectorhizobium quercum</name>
    <dbReference type="NCBI Taxonomy" id="2965071"/>
    <lineage>
        <taxon>Bacteria</taxon>
        <taxon>Pseudomonadati</taxon>
        <taxon>Pseudomonadota</taxon>
        <taxon>Alphaproteobacteria</taxon>
        <taxon>Hyphomicrobiales</taxon>
        <taxon>Rhizobiaceae</taxon>
        <taxon>Ectorhizobium</taxon>
    </lineage>
</organism>
<reference evidence="4" key="1">
    <citation type="submission" date="2022-07" db="EMBL/GenBank/DDBJ databases">
        <title>Ectorhizobium quercum gen.nov., sp. nov.</title>
        <authorList>
            <person name="Ma T."/>
            <person name="Li Y."/>
        </authorList>
    </citation>
    <scope>NUCLEOTIDE SEQUENCE</scope>
    <source>
        <strain evidence="4">BDR2-2</strain>
    </source>
</reference>
<dbReference type="PROSITE" id="PS01036">
    <property type="entry name" value="HSP70_3"/>
    <property type="match status" value="1"/>
</dbReference>
<dbReference type="Gene3D" id="3.90.640.10">
    <property type="entry name" value="Actin, Chain A, domain 4"/>
    <property type="match status" value="2"/>
</dbReference>
<dbReference type="InterPro" id="IPR042054">
    <property type="entry name" value="YegD-like"/>
</dbReference>
<dbReference type="InterPro" id="IPR013126">
    <property type="entry name" value="Hsp_70_fam"/>
</dbReference>
<dbReference type="Pfam" id="PF00012">
    <property type="entry name" value="HSP70"/>
    <property type="match status" value="2"/>
</dbReference>
<dbReference type="Proteomes" id="UP001208771">
    <property type="component" value="Unassembled WGS sequence"/>
</dbReference>
<dbReference type="RefSeq" id="WP_306412231.1">
    <property type="nucleotide sequence ID" value="NZ_JANFPI010000005.1"/>
</dbReference>
<proteinExistence type="inferred from homology"/>
<gene>
    <name evidence="4" type="ORF">NOF55_15085</name>
</gene>
<accession>A0AAE3SVS3</accession>
<evidence type="ECO:0000256" key="2">
    <source>
        <dbReference type="ARBA" id="ARBA00022741"/>
    </source>
</evidence>
<keyword evidence="3" id="KW-0067">ATP-binding</keyword>
<name>A0AAE3SVS3_9HYPH</name>
<dbReference type="InterPro" id="IPR043129">
    <property type="entry name" value="ATPase_NBD"/>
</dbReference>
<dbReference type="SUPFAM" id="SSF53067">
    <property type="entry name" value="Actin-like ATPase domain"/>
    <property type="match status" value="2"/>
</dbReference>
<keyword evidence="5" id="KW-1185">Reference proteome</keyword>
<protein>
    <submittedName>
        <fullName evidence="4">Hsp70 family protein</fullName>
    </submittedName>
</protein>
<keyword evidence="2" id="KW-0547">Nucleotide-binding</keyword>
<evidence type="ECO:0000256" key="3">
    <source>
        <dbReference type="ARBA" id="ARBA00022840"/>
    </source>
</evidence>
<dbReference type="PANTHER" id="PTHR42749">
    <property type="entry name" value="CELL SHAPE-DETERMINING PROTEIN MREB"/>
    <property type="match status" value="1"/>
</dbReference>
<comment type="similarity">
    <text evidence="1">Belongs to the heat shock protein 70 family.</text>
</comment>
<dbReference type="Gene3D" id="3.30.420.40">
    <property type="match status" value="3"/>
</dbReference>